<gene>
    <name evidence="2" type="ORF">GCM10017764_22870</name>
</gene>
<dbReference type="Pfam" id="PF00535">
    <property type="entry name" value="Glycos_transf_2"/>
    <property type="match status" value="1"/>
</dbReference>
<name>A0ABQ3HZ81_9SPHI</name>
<evidence type="ECO:0000259" key="1">
    <source>
        <dbReference type="Pfam" id="PF00535"/>
    </source>
</evidence>
<dbReference type="PANTHER" id="PTHR43179:SF7">
    <property type="entry name" value="RHAMNOSYLTRANSFERASE WBBL"/>
    <property type="match status" value="1"/>
</dbReference>
<accession>A0ABQ3HZ81</accession>
<reference evidence="3" key="1">
    <citation type="journal article" date="2019" name="Int. J. Syst. Evol. Microbiol.">
        <title>The Global Catalogue of Microorganisms (GCM) 10K type strain sequencing project: providing services to taxonomists for standard genome sequencing and annotation.</title>
        <authorList>
            <consortium name="The Broad Institute Genomics Platform"/>
            <consortium name="The Broad Institute Genome Sequencing Center for Infectious Disease"/>
            <person name="Wu L."/>
            <person name="Ma J."/>
        </authorList>
    </citation>
    <scope>NUCLEOTIDE SEQUENCE [LARGE SCALE GENOMIC DNA]</scope>
    <source>
        <strain evidence="3">CGMCC 1.12966</strain>
    </source>
</reference>
<dbReference type="InterPro" id="IPR001173">
    <property type="entry name" value="Glyco_trans_2-like"/>
</dbReference>
<organism evidence="2 3">
    <name type="scientific">Sphingobacterium griseoflavum</name>
    <dbReference type="NCBI Taxonomy" id="1474952"/>
    <lineage>
        <taxon>Bacteria</taxon>
        <taxon>Pseudomonadati</taxon>
        <taxon>Bacteroidota</taxon>
        <taxon>Sphingobacteriia</taxon>
        <taxon>Sphingobacteriales</taxon>
        <taxon>Sphingobacteriaceae</taxon>
        <taxon>Sphingobacterium</taxon>
    </lineage>
</organism>
<evidence type="ECO:0000313" key="3">
    <source>
        <dbReference type="Proteomes" id="UP000620550"/>
    </source>
</evidence>
<dbReference type="InterPro" id="IPR029044">
    <property type="entry name" value="Nucleotide-diphossugar_trans"/>
</dbReference>
<dbReference type="Gene3D" id="3.90.550.10">
    <property type="entry name" value="Spore Coat Polysaccharide Biosynthesis Protein SpsA, Chain A"/>
    <property type="match status" value="1"/>
</dbReference>
<dbReference type="SUPFAM" id="SSF53448">
    <property type="entry name" value="Nucleotide-diphospho-sugar transferases"/>
    <property type="match status" value="1"/>
</dbReference>
<protein>
    <submittedName>
        <fullName evidence="2">Glycosyl transferase</fullName>
    </submittedName>
</protein>
<dbReference type="RefSeq" id="WP_189626803.1">
    <property type="nucleotide sequence ID" value="NZ_BNAF01000008.1"/>
</dbReference>
<dbReference type="GO" id="GO:0016740">
    <property type="term" value="F:transferase activity"/>
    <property type="evidence" value="ECO:0007669"/>
    <property type="project" value="UniProtKB-KW"/>
</dbReference>
<dbReference type="Proteomes" id="UP000620550">
    <property type="component" value="Unassembled WGS sequence"/>
</dbReference>
<keyword evidence="3" id="KW-1185">Reference proteome</keyword>
<feature type="domain" description="Glycosyltransferase 2-like" evidence="1">
    <location>
        <begin position="4"/>
        <end position="135"/>
    </location>
</feature>
<proteinExistence type="predicted"/>
<sequence>MQISIVTVGMNHLKYLKDLLSSIYTKGAIEASFEVIYVDNCSSDGSVEYISEAFPQVRIIQNTSPKGFGENNNVGAEVAAGKYLAIINPDIILFENSLDLLLAFAESYPNVGIVAPKLLNRDESYQYSVRRFITPWLFLSRAISKGDDAGKFKGNAYYLSKDIDIDKTQFINWAVGAAYFISKDFYDDLNGFDQDYFLYMEDEDLCLRSWKRNRPVVYHPQATLIHNHMRSSKKIGKSMRYHFESLFTFWRKHGISLGDYARSAEERGSSGNKFFNV</sequence>
<evidence type="ECO:0000313" key="2">
    <source>
        <dbReference type="EMBL" id="GHE39094.1"/>
    </source>
</evidence>
<dbReference type="PANTHER" id="PTHR43179">
    <property type="entry name" value="RHAMNOSYLTRANSFERASE WBBL"/>
    <property type="match status" value="1"/>
</dbReference>
<keyword evidence="2" id="KW-0808">Transferase</keyword>
<comment type="caution">
    <text evidence="2">The sequence shown here is derived from an EMBL/GenBank/DDBJ whole genome shotgun (WGS) entry which is preliminary data.</text>
</comment>
<dbReference type="EMBL" id="BNAF01000008">
    <property type="protein sequence ID" value="GHE39094.1"/>
    <property type="molecule type" value="Genomic_DNA"/>
</dbReference>
<dbReference type="CDD" id="cd04186">
    <property type="entry name" value="GT_2_like_c"/>
    <property type="match status" value="1"/>
</dbReference>